<protein>
    <submittedName>
        <fullName evidence="1">Uncharacterized protein</fullName>
    </submittedName>
</protein>
<reference evidence="1 2" key="1">
    <citation type="submission" date="2017-10" db="EMBL/GenBank/DDBJ databases">
        <title>Whole genome sequencing of members of genus Pseudoxanthomonas.</title>
        <authorList>
            <person name="Kumar S."/>
            <person name="Bansal K."/>
            <person name="Kaur A."/>
            <person name="Patil P."/>
            <person name="Sharma S."/>
            <person name="Patil P.B."/>
        </authorList>
    </citation>
    <scope>NUCLEOTIDE SEQUENCE [LARGE SCALE GENOMIC DNA]</scope>
    <source>
        <strain evidence="1 2">DSM 17109</strain>
    </source>
</reference>
<accession>A0ABQ6ZKZ0</accession>
<sequence length="84" mass="9584">MDSLADIRAVLAAAGQRIERGALREDPRVFMDELWRQVYDRAPDDLQPYVWARLSDFSAQLGVRGDVTADRSPVRAPPEVFVRR</sequence>
<evidence type="ECO:0000313" key="1">
    <source>
        <dbReference type="EMBL" id="KAF1726749.1"/>
    </source>
</evidence>
<organism evidence="1 2">
    <name type="scientific">Pseudoxanthomonas japonensis</name>
    <dbReference type="NCBI Taxonomy" id="69284"/>
    <lineage>
        <taxon>Bacteria</taxon>
        <taxon>Pseudomonadati</taxon>
        <taxon>Pseudomonadota</taxon>
        <taxon>Gammaproteobacteria</taxon>
        <taxon>Lysobacterales</taxon>
        <taxon>Lysobacteraceae</taxon>
        <taxon>Pseudoxanthomonas</taxon>
    </lineage>
</organism>
<name>A0ABQ6ZKZ0_9GAMM</name>
<dbReference type="RefSeq" id="WP_162336642.1">
    <property type="nucleotide sequence ID" value="NZ_BOUK01000003.1"/>
</dbReference>
<gene>
    <name evidence="1" type="ORF">CSC78_04145</name>
</gene>
<keyword evidence="2" id="KW-1185">Reference proteome</keyword>
<proteinExistence type="predicted"/>
<dbReference type="Proteomes" id="UP000781710">
    <property type="component" value="Unassembled WGS sequence"/>
</dbReference>
<comment type="caution">
    <text evidence="1">The sequence shown here is derived from an EMBL/GenBank/DDBJ whole genome shotgun (WGS) entry which is preliminary data.</text>
</comment>
<dbReference type="EMBL" id="PDWW01000003">
    <property type="protein sequence ID" value="KAF1726749.1"/>
    <property type="molecule type" value="Genomic_DNA"/>
</dbReference>
<evidence type="ECO:0000313" key="2">
    <source>
        <dbReference type="Proteomes" id="UP000781710"/>
    </source>
</evidence>